<feature type="transmembrane region" description="Helical" evidence="2">
    <location>
        <begin position="115"/>
        <end position="131"/>
    </location>
</feature>
<dbReference type="EMBL" id="CP108110">
    <property type="protein sequence ID" value="WUQ87639.1"/>
    <property type="molecule type" value="Genomic_DNA"/>
</dbReference>
<keyword evidence="2" id="KW-0472">Membrane</keyword>
<keyword evidence="4" id="KW-1185">Reference proteome</keyword>
<protein>
    <recommendedName>
        <fullName evidence="5">DUF998 domain-containing protein</fullName>
    </recommendedName>
</protein>
<dbReference type="RefSeq" id="WP_328958196.1">
    <property type="nucleotide sequence ID" value="NZ_CP108110.1"/>
</dbReference>
<keyword evidence="2" id="KW-1133">Transmembrane helix</keyword>
<feature type="transmembrane region" description="Helical" evidence="2">
    <location>
        <begin position="87"/>
        <end position="106"/>
    </location>
</feature>
<proteinExistence type="predicted"/>
<feature type="compositionally biased region" description="Basic and acidic residues" evidence="1">
    <location>
        <begin position="10"/>
        <end position="39"/>
    </location>
</feature>
<keyword evidence="2" id="KW-0812">Transmembrane</keyword>
<evidence type="ECO:0000313" key="4">
    <source>
        <dbReference type="Proteomes" id="UP001432222"/>
    </source>
</evidence>
<reference evidence="3" key="1">
    <citation type="submission" date="2022-10" db="EMBL/GenBank/DDBJ databases">
        <title>The complete genomes of actinobacterial strains from the NBC collection.</title>
        <authorList>
            <person name="Joergensen T.S."/>
            <person name="Alvarez Arevalo M."/>
            <person name="Sterndorff E.B."/>
            <person name="Faurdal D."/>
            <person name="Vuksanovic O."/>
            <person name="Mourched A.-S."/>
            <person name="Charusanti P."/>
            <person name="Shaw S."/>
            <person name="Blin K."/>
            <person name="Weber T."/>
        </authorList>
    </citation>
    <scope>NUCLEOTIDE SEQUENCE</scope>
    <source>
        <strain evidence="3">NBC_00222</strain>
    </source>
</reference>
<sequence length="256" mass="27225">MSAHPPAEARIPDARIPDARIPDARTPDARTSVDPDPRAQDVRTVRRLRLGVGVLGFLLPIALPLGNSLTSARIALLDSMSASYYTHMRNVFVGGLCAVGVFLICYRHDRREDRLSSVAGVLAIGVALFPTEPPSALVPHPSGVQTAVGMLHLAFAAGLFGVLGYFCLRLFADSPAAGRRRPARDWVYLVCGWVIVAGVLTVAVAGVLHLARDWPLTLPYLGEAVSVFAFGVAWLVKSEAVPALLPRAARAAPAAP</sequence>
<gene>
    <name evidence="3" type="ORF">OHA16_34490</name>
</gene>
<accession>A0ABZ1U9J0</accession>
<feature type="transmembrane region" description="Helical" evidence="2">
    <location>
        <begin position="48"/>
        <end position="67"/>
    </location>
</feature>
<evidence type="ECO:0008006" key="5">
    <source>
        <dbReference type="Google" id="ProtNLM"/>
    </source>
</evidence>
<feature type="transmembrane region" description="Helical" evidence="2">
    <location>
        <begin position="186"/>
        <end position="211"/>
    </location>
</feature>
<name>A0ABZ1U9J0_9ACTN</name>
<feature type="transmembrane region" description="Helical" evidence="2">
    <location>
        <begin position="143"/>
        <end position="166"/>
    </location>
</feature>
<dbReference type="Proteomes" id="UP001432222">
    <property type="component" value="Chromosome"/>
</dbReference>
<evidence type="ECO:0000256" key="1">
    <source>
        <dbReference type="SAM" id="MobiDB-lite"/>
    </source>
</evidence>
<evidence type="ECO:0000313" key="3">
    <source>
        <dbReference type="EMBL" id="WUQ87639.1"/>
    </source>
</evidence>
<feature type="region of interest" description="Disordered" evidence="1">
    <location>
        <begin position="1"/>
        <end position="39"/>
    </location>
</feature>
<organism evidence="3 4">
    <name type="scientific">Kitasatospora purpeofusca</name>
    <dbReference type="NCBI Taxonomy" id="67352"/>
    <lineage>
        <taxon>Bacteria</taxon>
        <taxon>Bacillati</taxon>
        <taxon>Actinomycetota</taxon>
        <taxon>Actinomycetes</taxon>
        <taxon>Kitasatosporales</taxon>
        <taxon>Streptomycetaceae</taxon>
        <taxon>Kitasatospora</taxon>
    </lineage>
</organism>
<evidence type="ECO:0000256" key="2">
    <source>
        <dbReference type="SAM" id="Phobius"/>
    </source>
</evidence>